<keyword evidence="1" id="KW-1133">Transmembrane helix</keyword>
<keyword evidence="3" id="KW-1185">Reference proteome</keyword>
<keyword evidence="1" id="KW-0812">Transmembrane</keyword>
<organism evidence="2 3">
    <name type="scientific">Thermoleptolyngbya sichuanensis A183</name>
    <dbReference type="NCBI Taxonomy" id="2737172"/>
    <lineage>
        <taxon>Bacteria</taxon>
        <taxon>Bacillati</taxon>
        <taxon>Cyanobacteriota</taxon>
        <taxon>Cyanophyceae</taxon>
        <taxon>Oculatellales</taxon>
        <taxon>Oculatellaceae</taxon>
        <taxon>Thermoleptolyngbya</taxon>
        <taxon>Thermoleptolyngbya sichuanensis</taxon>
    </lineage>
</organism>
<dbReference type="AlphaFoldDB" id="A0A6M8BC35"/>
<dbReference type="InterPro" id="IPR022051">
    <property type="entry name" value="DUF3611"/>
</dbReference>
<feature type="transmembrane region" description="Helical" evidence="1">
    <location>
        <begin position="64"/>
        <end position="86"/>
    </location>
</feature>
<sequence>MQTKPDLRSPANRALDLSRAFWWVGLLSVLLQMGLGAAAVAALVSASRSNLVLDEPPVRGIGIGIFWAVCGCVLLLVAIANAFRYIRISQRLRRLDLEQHPKTITLVRLLRVGIVLGLVGALVTLVGAEVSIATLMTQAETSSALANTQGFVRILNLQVVAANLHLVAAHFAGLTLSLGLYDWFRRQ</sequence>
<evidence type="ECO:0000313" key="3">
    <source>
        <dbReference type="Proteomes" id="UP000505210"/>
    </source>
</evidence>
<dbReference type="PANTHER" id="PTHR34548">
    <property type="entry name" value="PROTEIN TIC 21, CHLOROPLASTIC"/>
    <property type="match status" value="1"/>
</dbReference>
<feature type="transmembrane region" description="Helical" evidence="1">
    <location>
        <begin position="106"/>
        <end position="128"/>
    </location>
</feature>
<dbReference type="KEGG" id="theu:HPC62_21665"/>
<proteinExistence type="predicted"/>
<dbReference type="EMBL" id="CP053661">
    <property type="protein sequence ID" value="QKD84444.1"/>
    <property type="molecule type" value="Genomic_DNA"/>
</dbReference>
<accession>A0A6M8BC35</accession>
<name>A0A6M8BC35_9CYAN</name>
<feature type="transmembrane region" description="Helical" evidence="1">
    <location>
        <begin position="21"/>
        <end position="44"/>
    </location>
</feature>
<evidence type="ECO:0000256" key="1">
    <source>
        <dbReference type="SAM" id="Phobius"/>
    </source>
</evidence>
<reference evidence="2 3" key="1">
    <citation type="submission" date="2020-05" db="EMBL/GenBank/DDBJ databases">
        <title>Complete genome sequence of of a novel Thermoleptolyngbya strain isolated from hot springs of Ganzi, Sichuan China.</title>
        <authorList>
            <person name="Tang J."/>
            <person name="Daroch M."/>
            <person name="Li L."/>
            <person name="Waleron K."/>
            <person name="Waleron M."/>
            <person name="Waleron M."/>
        </authorList>
    </citation>
    <scope>NUCLEOTIDE SEQUENCE [LARGE SCALE GENOMIC DNA]</scope>
    <source>
        <strain evidence="2 3">PKUAC-SCTA183</strain>
    </source>
</reference>
<dbReference type="PANTHER" id="PTHR34548:SF2">
    <property type="entry name" value="PROTEIN TIC 21, CHLOROPLASTIC"/>
    <property type="match status" value="1"/>
</dbReference>
<feature type="transmembrane region" description="Helical" evidence="1">
    <location>
        <begin position="164"/>
        <end position="184"/>
    </location>
</feature>
<evidence type="ECO:0000313" key="2">
    <source>
        <dbReference type="EMBL" id="QKD84444.1"/>
    </source>
</evidence>
<dbReference type="Proteomes" id="UP000505210">
    <property type="component" value="Chromosome"/>
</dbReference>
<protein>
    <submittedName>
        <fullName evidence="2">DUF3611 family protein</fullName>
    </submittedName>
</protein>
<gene>
    <name evidence="2" type="ORF">HPC62_21665</name>
</gene>
<keyword evidence="1" id="KW-0472">Membrane</keyword>
<dbReference type="Pfam" id="PF12263">
    <property type="entry name" value="DUF3611"/>
    <property type="match status" value="1"/>
</dbReference>
<dbReference type="RefSeq" id="WP_172358472.1">
    <property type="nucleotide sequence ID" value="NZ_CP053661.1"/>
</dbReference>